<dbReference type="InterPro" id="IPR015931">
    <property type="entry name" value="Acnase/IPM_dHydase_lsu_aba_1/3"/>
</dbReference>
<keyword evidence="18" id="KW-1185">Reference proteome</keyword>
<dbReference type="NCBIfam" id="NF005558">
    <property type="entry name" value="PRK07229.1"/>
    <property type="match status" value="1"/>
</dbReference>
<dbReference type="STRING" id="296587.C1FF99"/>
<comment type="similarity">
    <text evidence="4">Belongs to the aconitase/IPM isomerase family.</text>
</comment>
<comment type="cofactor">
    <cofactor evidence="1">
        <name>[4Fe-4S] cluster</name>
        <dbReference type="ChEBI" id="CHEBI:49883"/>
    </cofactor>
</comment>
<dbReference type="FunFam" id="3.20.19.10:FF:000002">
    <property type="entry name" value="Aconitate hydratase, mitochondrial"/>
    <property type="match status" value="1"/>
</dbReference>
<evidence type="ECO:0000256" key="11">
    <source>
        <dbReference type="ARBA" id="ARBA00023128"/>
    </source>
</evidence>
<keyword evidence="11" id="KW-0496">Mitochondrion</keyword>
<comment type="subcellular location">
    <subcellularLocation>
        <location evidence="2">Mitochondrion</location>
    </subcellularLocation>
</comment>
<dbReference type="Gene3D" id="3.40.1060.10">
    <property type="entry name" value="Aconitase, Domain 2"/>
    <property type="match status" value="1"/>
</dbReference>
<dbReference type="InterPro" id="IPR006248">
    <property type="entry name" value="Aconitase_mito-like"/>
</dbReference>
<dbReference type="GO" id="GO:0046872">
    <property type="term" value="F:metal ion binding"/>
    <property type="evidence" value="ECO:0007669"/>
    <property type="project" value="UniProtKB-KW"/>
</dbReference>
<keyword evidence="9" id="KW-0408">Iron</keyword>
<dbReference type="PROSITE" id="PS01244">
    <property type="entry name" value="ACONITASE_2"/>
    <property type="match status" value="1"/>
</dbReference>
<dbReference type="GO" id="GO:0006099">
    <property type="term" value="P:tricarboxylic acid cycle"/>
    <property type="evidence" value="ECO:0007669"/>
    <property type="project" value="UniProtKB-KW"/>
</dbReference>
<dbReference type="InterPro" id="IPR015932">
    <property type="entry name" value="Aconitase_dom2"/>
</dbReference>
<feature type="domain" description="Aconitase A/isopropylmalate dehydratase small subunit swivel" evidence="16">
    <location>
        <begin position="1310"/>
        <end position="1437"/>
    </location>
</feature>
<dbReference type="Gene3D" id="3.20.19.10">
    <property type="entry name" value="Aconitase, domain 4"/>
    <property type="match status" value="1"/>
</dbReference>
<dbReference type="Pfam" id="PF03971">
    <property type="entry name" value="IDH"/>
    <property type="match status" value="1"/>
</dbReference>
<dbReference type="Proteomes" id="UP000002009">
    <property type="component" value="Chromosome 8"/>
</dbReference>
<dbReference type="GO" id="GO:0051539">
    <property type="term" value="F:4 iron, 4 sulfur cluster binding"/>
    <property type="evidence" value="ECO:0007669"/>
    <property type="project" value="InterPro"/>
</dbReference>
<keyword evidence="7" id="KW-0479">Metal-binding</keyword>
<keyword evidence="8" id="KW-0809">Transit peptide</keyword>
<dbReference type="OMA" id="EDMAKCA"/>
<dbReference type="GO" id="GO:0005829">
    <property type="term" value="C:cytosol"/>
    <property type="evidence" value="ECO:0007669"/>
    <property type="project" value="TreeGrafter"/>
</dbReference>
<dbReference type="InterPro" id="IPR015928">
    <property type="entry name" value="Aconitase/3IPM_dehydase_swvl"/>
</dbReference>
<dbReference type="GeneID" id="8245423"/>
<dbReference type="RefSeq" id="XP_002507787.1">
    <property type="nucleotide sequence ID" value="XM_002507741.1"/>
</dbReference>
<dbReference type="GO" id="GO:0004450">
    <property type="term" value="F:isocitrate dehydrogenase (NADP+) activity"/>
    <property type="evidence" value="ECO:0007669"/>
    <property type="project" value="InterPro"/>
</dbReference>
<evidence type="ECO:0000256" key="5">
    <source>
        <dbReference type="ARBA" id="ARBA00012926"/>
    </source>
</evidence>
<dbReference type="InterPro" id="IPR001030">
    <property type="entry name" value="Acoase/IPM_deHydtase_lsu_aba"/>
</dbReference>
<dbReference type="Pfam" id="PF00694">
    <property type="entry name" value="Aconitase_C"/>
    <property type="match status" value="1"/>
</dbReference>
<proteinExistence type="inferred from homology"/>
<dbReference type="EC" id="4.2.1.3" evidence="5"/>
<dbReference type="GO" id="GO:0005739">
    <property type="term" value="C:mitochondrion"/>
    <property type="evidence" value="ECO:0007669"/>
    <property type="project" value="UniProtKB-SubCell"/>
</dbReference>
<accession>C1FF99</accession>
<dbReference type="NCBIfam" id="TIGR00178">
    <property type="entry name" value="monomer_idh"/>
    <property type="match status" value="1"/>
</dbReference>
<comment type="catalytic activity">
    <reaction evidence="13">
        <text>citrate = D-threo-isocitrate</text>
        <dbReference type="Rhea" id="RHEA:10336"/>
        <dbReference type="ChEBI" id="CHEBI:15562"/>
        <dbReference type="ChEBI" id="CHEBI:16947"/>
        <dbReference type="EC" id="4.2.1.3"/>
    </reaction>
</comment>
<evidence type="ECO:0000259" key="16">
    <source>
        <dbReference type="Pfam" id="PF00694"/>
    </source>
</evidence>
<dbReference type="SUPFAM" id="SSF53659">
    <property type="entry name" value="Isocitrate/Isopropylmalate dehydrogenase-like"/>
    <property type="match status" value="1"/>
</dbReference>
<dbReference type="InterPro" id="IPR004436">
    <property type="entry name" value="Isocitrate_DH_NADP_mono"/>
</dbReference>
<evidence type="ECO:0000256" key="13">
    <source>
        <dbReference type="ARBA" id="ARBA00023501"/>
    </source>
</evidence>
<dbReference type="Gene3D" id="3.30.499.10">
    <property type="entry name" value="Aconitase, domain 3"/>
    <property type="match status" value="2"/>
</dbReference>
<evidence type="ECO:0000256" key="9">
    <source>
        <dbReference type="ARBA" id="ARBA00023004"/>
    </source>
</evidence>
<evidence type="ECO:0000313" key="17">
    <source>
        <dbReference type="EMBL" id="ACO69045.1"/>
    </source>
</evidence>
<comment type="pathway">
    <text evidence="3">Carbohydrate metabolism; tricarboxylic acid cycle; isocitrate from oxaloacetate: step 2/2.</text>
</comment>
<dbReference type="EMBL" id="CP001575">
    <property type="protein sequence ID" value="ACO69045.1"/>
    <property type="molecule type" value="Genomic_DNA"/>
</dbReference>
<dbReference type="FunFam" id="3.30.499.10:FF:000004">
    <property type="entry name" value="Aconitate hydratase, mitochondrial"/>
    <property type="match status" value="1"/>
</dbReference>
<dbReference type="Pfam" id="PF00330">
    <property type="entry name" value="Aconitase"/>
    <property type="match status" value="1"/>
</dbReference>
<dbReference type="OrthoDB" id="408849at2759"/>
<dbReference type="GO" id="GO:0003994">
    <property type="term" value="F:aconitate hydratase activity"/>
    <property type="evidence" value="ECO:0007669"/>
    <property type="project" value="UniProtKB-EC"/>
</dbReference>
<evidence type="ECO:0000256" key="12">
    <source>
        <dbReference type="ARBA" id="ARBA00023239"/>
    </source>
</evidence>
<evidence type="ECO:0000256" key="7">
    <source>
        <dbReference type="ARBA" id="ARBA00022723"/>
    </source>
</evidence>
<dbReference type="SUPFAM" id="SSF53732">
    <property type="entry name" value="Aconitase iron-sulfur domain"/>
    <property type="match status" value="1"/>
</dbReference>
<dbReference type="InterPro" id="IPR036008">
    <property type="entry name" value="Aconitase_4Fe-4S_dom"/>
</dbReference>
<dbReference type="InterPro" id="IPR000573">
    <property type="entry name" value="AconitaseA/IPMdHydase_ssu_swvl"/>
</dbReference>
<dbReference type="PANTHER" id="PTHR43160:SF3">
    <property type="entry name" value="ACONITATE HYDRATASE, MITOCHONDRIAL"/>
    <property type="match status" value="1"/>
</dbReference>
<evidence type="ECO:0000256" key="6">
    <source>
        <dbReference type="ARBA" id="ARBA00022532"/>
    </source>
</evidence>
<dbReference type="InterPro" id="IPR018136">
    <property type="entry name" value="Aconitase_4Fe-4S_BS"/>
</dbReference>
<keyword evidence="12 17" id="KW-0456">Lyase</keyword>
<dbReference type="PRINTS" id="PR00415">
    <property type="entry name" value="ACONITASE"/>
</dbReference>
<keyword evidence="10" id="KW-0411">Iron-sulfur</keyword>
<dbReference type="PANTHER" id="PTHR43160">
    <property type="entry name" value="ACONITATE HYDRATASE B"/>
    <property type="match status" value="1"/>
</dbReference>
<evidence type="ECO:0000256" key="10">
    <source>
        <dbReference type="ARBA" id="ARBA00023014"/>
    </source>
</evidence>
<dbReference type="FunFam" id="3.40.1060.10:FF:000001">
    <property type="entry name" value="Aconitate hydratase, mitochondrial"/>
    <property type="match status" value="1"/>
</dbReference>
<evidence type="ECO:0000313" key="18">
    <source>
        <dbReference type="Proteomes" id="UP000002009"/>
    </source>
</evidence>
<evidence type="ECO:0000256" key="2">
    <source>
        <dbReference type="ARBA" id="ARBA00004173"/>
    </source>
</evidence>
<dbReference type="InterPro" id="IPR050926">
    <property type="entry name" value="Aconitase/IPM_isomerase"/>
</dbReference>
<dbReference type="SMR" id="C1FF99"/>
<keyword evidence="6" id="KW-0816">Tricarboxylic acid cycle</keyword>
<reference evidence="17 18" key="1">
    <citation type="journal article" date="2009" name="Science">
        <title>Green evolution and dynamic adaptations revealed by genomes of the marine picoeukaryotes Micromonas.</title>
        <authorList>
            <person name="Worden A.Z."/>
            <person name="Lee J.H."/>
            <person name="Mock T."/>
            <person name="Rouze P."/>
            <person name="Simmons M.P."/>
            <person name="Aerts A.L."/>
            <person name="Allen A.E."/>
            <person name="Cuvelier M.L."/>
            <person name="Derelle E."/>
            <person name="Everett M.V."/>
            <person name="Foulon E."/>
            <person name="Grimwood J."/>
            <person name="Gundlach H."/>
            <person name="Henrissat B."/>
            <person name="Napoli C."/>
            <person name="McDonald S.M."/>
            <person name="Parker M.S."/>
            <person name="Rombauts S."/>
            <person name="Salamov A."/>
            <person name="Von Dassow P."/>
            <person name="Badger J.H."/>
            <person name="Coutinho P.M."/>
            <person name="Demir E."/>
            <person name="Dubchak I."/>
            <person name="Gentemann C."/>
            <person name="Eikrem W."/>
            <person name="Gready J.E."/>
            <person name="John U."/>
            <person name="Lanier W."/>
            <person name="Lindquist E.A."/>
            <person name="Lucas S."/>
            <person name="Mayer K.F."/>
            <person name="Moreau H."/>
            <person name="Not F."/>
            <person name="Otillar R."/>
            <person name="Panaud O."/>
            <person name="Pangilinan J."/>
            <person name="Paulsen I."/>
            <person name="Piegu B."/>
            <person name="Poliakov A."/>
            <person name="Robbens S."/>
            <person name="Schmutz J."/>
            <person name="Toulza E."/>
            <person name="Wyss T."/>
            <person name="Zelensky A."/>
            <person name="Zhou K."/>
            <person name="Armbrust E.V."/>
            <person name="Bhattacharya D."/>
            <person name="Goodenough U.W."/>
            <person name="Van de Peer Y."/>
            <person name="Grigoriev I.V."/>
        </authorList>
    </citation>
    <scope>NUCLEOTIDE SEQUENCE [LARGE SCALE GENOMIC DNA]</scope>
    <source>
        <strain evidence="18">RCC299 / NOUM17</strain>
    </source>
</reference>
<dbReference type="SUPFAM" id="SSF52016">
    <property type="entry name" value="LeuD/IlvD-like"/>
    <property type="match status" value="1"/>
</dbReference>
<dbReference type="eggNOG" id="KOG0453">
    <property type="taxonomic scope" value="Eukaryota"/>
</dbReference>
<evidence type="ECO:0000256" key="3">
    <source>
        <dbReference type="ARBA" id="ARBA00004717"/>
    </source>
</evidence>
<organism evidence="17 18">
    <name type="scientific">Micromonas commoda (strain RCC299 / NOUM17 / CCMP2709)</name>
    <name type="common">Picoplanktonic green alga</name>
    <dbReference type="NCBI Taxonomy" id="296587"/>
    <lineage>
        <taxon>Eukaryota</taxon>
        <taxon>Viridiplantae</taxon>
        <taxon>Chlorophyta</taxon>
        <taxon>Mamiellophyceae</taxon>
        <taxon>Mamiellales</taxon>
        <taxon>Mamiellaceae</taxon>
        <taxon>Micromonas</taxon>
    </lineage>
</organism>
<dbReference type="InParanoid" id="C1FF99"/>
<sequence>MVELTAGEIPPELGIKKSAKIWWTLTDEAPALATHAFLPVVRRFLGPSGVSVETADISLAARILAAFPERLTPAQRRVDVLAKLGELAKTSRANIIKLPNVSASVYQLEQAISELNRKGFDVPKYPSGDALSPEDAAIKARYGKVIGSAVNPVLREGNSDRRVAGPVKDFARANPHRLKDWSGDSKTEVKSMPGDDFFGSEKSSVRTNAGSLRVELHAADGSVTVLKDSIPVEADEIFDAARLSRAKLTDFVEAELQRAAKDGVMVSLHLKATMMKVSDPILFGAVVATYFKKAFEKHADSLASVDANPNNGLKSVLDAVKSLPNAAEIAADFAACYTQPDRPKVAMVDSDKGITNLHVPSDVIIDASMPAMIRDGGKMWNKDGELEDVVCLIPDRSYASVFQTCIDDCKANGKFDVSSMGSVANVGLMAKKAEEYGSHDKTFQISADGVVKVVADDSDEVVFEHDVAAGDIWRMCQTKDEAVRDWVKLAVQRARLTNTPAVFWLDSSRSHDSVLIDKVNAYLKDHDTSGLDISIKTPKEAIEFSMARARKGEDTISVTGNVLRDYLTDLFPIIELGTSAKMLSIVPLLAGGGLFETGAGGSAPKHVQQFTEENHLRWDSLGEYLALAVSLDDLALKTRNPKIKILAKGLTSATGKLLELNKSPGRKCGEPDNRAAHFYIAMWWAEAVARSFPSFKALASKLKESEDVIVKEMTDCQGKAVDIGGYWLPDVEKCTLAMQPSATFNALIDEAVLMSALDPPGSKTVNEIYSSIEENLRIVRRKLGNKPLTLAEKIVYGHLDDPEGAPAPERGVSYLKLRPDRVAMQDATAQMAILQFISSGLPKTAVPTTIHCDHLIAAETGDVEDLGNAKTENAEVYDFLSSCGDKFGMGYWKPGAGIIHQTVLENYAFPGGLMIGTDSHTPNAGGLGMCAVGVGGADAVDVMASLPWELKAPKVIGVNLKGSLTNWTAPKDIILKVADILTVSGGTGAIIEYFGEGVDTMSATGMATICNMGAEIGATTSVFTLSERQLEYLRETGREDVARLAAKNRANLVPDEGCEYDRVIEIDLDMLAPHINGPYTPDLCTPVSELGARAAKEGWPVEISSCLIGSCTNSSYEDMAKCANLTRQALAAGLKYKIPFFVTPGSRAVQVNIEKDGFVKDFEDAGATVLAKACGPCIGQWKRKMPPGVKNTIVTSYNRNFAKRNDGNPDTHAFVTSPELVTMLAFSGRLDFNPYADTLPTPDGGQFSFKIPEGCPAIPPSGWDIDDSIFQAPKADGSGVTINVNPESKRLELLEPFKEWDGKDYVDCPVLIKALGKCTTDHISMAGPWLKFRGHLTNISDNMLIGAVNAENGETNAVVNQFTGKVGKVPEVARQYRDAGVPWIVIGDKNYGEGSSREHAALEPRYLGGVAVVVRSFARIHETNLKKQGMLPLTFADPADYDKISGNAKVSIIGLENFQPGVPLALKVTNPDSEPFEVAVNQTFNDEQISWFRHGSALNFMKWQNARATRSNVA</sequence>
<dbReference type="NCBIfam" id="TIGR01340">
    <property type="entry name" value="aconitase_mito"/>
    <property type="match status" value="1"/>
</dbReference>
<gene>
    <name evidence="17" type="ORF">MICPUN_60441</name>
</gene>
<evidence type="ECO:0000256" key="1">
    <source>
        <dbReference type="ARBA" id="ARBA00001966"/>
    </source>
</evidence>
<evidence type="ECO:0000259" key="15">
    <source>
        <dbReference type="Pfam" id="PF00330"/>
    </source>
</evidence>
<dbReference type="PROSITE" id="PS00450">
    <property type="entry name" value="ACONITASE_1"/>
    <property type="match status" value="1"/>
</dbReference>
<dbReference type="KEGG" id="mis:MICPUN_60441"/>
<evidence type="ECO:0000256" key="4">
    <source>
        <dbReference type="ARBA" id="ARBA00007185"/>
    </source>
</evidence>
<protein>
    <recommendedName>
        <fullName evidence="5">aconitate hydratase</fullName>
        <ecNumber evidence="5">4.2.1.3</ecNumber>
    </recommendedName>
    <alternativeName>
        <fullName evidence="14">Citrate hydro-lyase</fullName>
    </alternativeName>
</protein>
<evidence type="ECO:0000256" key="14">
    <source>
        <dbReference type="ARBA" id="ARBA00029682"/>
    </source>
</evidence>
<name>C1FF99_MICCC</name>
<feature type="domain" description="Aconitase/3-isopropylmalate dehydratase large subunit alpha/beta/alpha" evidence="15">
    <location>
        <begin position="792"/>
        <end position="1228"/>
    </location>
</feature>
<evidence type="ECO:0000256" key="8">
    <source>
        <dbReference type="ARBA" id="ARBA00022946"/>
    </source>
</evidence>